<proteinExistence type="predicted"/>
<keyword evidence="2" id="KW-1185">Reference proteome</keyword>
<organism evidence="1 2">
    <name type="scientific">Thiorhodococcus mannitoliphagus</name>
    <dbReference type="NCBI Taxonomy" id="329406"/>
    <lineage>
        <taxon>Bacteria</taxon>
        <taxon>Pseudomonadati</taxon>
        <taxon>Pseudomonadota</taxon>
        <taxon>Gammaproteobacteria</taxon>
        <taxon>Chromatiales</taxon>
        <taxon>Chromatiaceae</taxon>
        <taxon>Thiorhodococcus</taxon>
    </lineage>
</organism>
<sequence length="115" mass="13191">MTYTTIDYLPDLTASEMATASKLTFQEYTYAENDWDFRAYYGTSEDYAGLKDLFVWTAVKGATYDIFSHSFFEPFLIQVYDFEGNVIAVESGRDDRYGVPGTVYSIPHKRRPADS</sequence>
<evidence type="ECO:0000313" key="1">
    <source>
        <dbReference type="EMBL" id="NEX23492.1"/>
    </source>
</evidence>
<dbReference type="AlphaFoldDB" id="A0A6P1E4N2"/>
<dbReference type="Proteomes" id="UP000471640">
    <property type="component" value="Unassembled WGS sequence"/>
</dbReference>
<dbReference type="RefSeq" id="WP_164656922.1">
    <property type="nucleotide sequence ID" value="NZ_JAAIJR010000217.1"/>
</dbReference>
<name>A0A6P1E4N2_9GAMM</name>
<reference evidence="1 2" key="2">
    <citation type="submission" date="2020-02" db="EMBL/GenBank/DDBJ databases">
        <title>Genome sequences of Thiorhodococcus mannitoliphagus and Thiorhodococcus minor, purple sulfur photosynthetic bacteria in the gammaproteobacterial family, Chromatiaceae.</title>
        <authorList>
            <person name="Aviles F.A."/>
            <person name="Meyer T.E."/>
            <person name="Kyndt J.A."/>
        </authorList>
    </citation>
    <scope>NUCLEOTIDE SEQUENCE [LARGE SCALE GENOMIC DNA]</scope>
    <source>
        <strain evidence="1 2">DSM 18266</strain>
    </source>
</reference>
<gene>
    <name evidence="1" type="ORF">G3480_24945</name>
</gene>
<evidence type="ECO:0000313" key="2">
    <source>
        <dbReference type="Proteomes" id="UP000471640"/>
    </source>
</evidence>
<accession>A0A6P1E4N2</accession>
<dbReference type="EMBL" id="JAAIJR010000217">
    <property type="protein sequence ID" value="NEX23492.1"/>
    <property type="molecule type" value="Genomic_DNA"/>
</dbReference>
<reference evidence="2" key="1">
    <citation type="journal article" date="2020" name="Microbiol. Resour. Announc.">
        <title>Draft Genome Sequences of Thiorhodococcus mannitoliphagus and Thiorhodococcus minor, Purple Sulfur Photosynthetic Bacteria in the Gammaproteobacterial Family Chromatiaceae.</title>
        <authorList>
            <person name="Aviles F.A."/>
            <person name="Meyer T.E."/>
            <person name="Kyndt J.A."/>
        </authorList>
    </citation>
    <scope>NUCLEOTIDE SEQUENCE [LARGE SCALE GENOMIC DNA]</scope>
    <source>
        <strain evidence="2">DSM 18266</strain>
    </source>
</reference>
<protein>
    <submittedName>
        <fullName evidence="1">Uncharacterized protein</fullName>
    </submittedName>
</protein>
<comment type="caution">
    <text evidence="1">The sequence shown here is derived from an EMBL/GenBank/DDBJ whole genome shotgun (WGS) entry which is preliminary data.</text>
</comment>